<dbReference type="AlphaFoldDB" id="Q89L30"/>
<dbReference type="HOGENOM" id="CLU_124842_0_0_5"/>
<keyword evidence="1" id="KW-0812">Transmembrane</keyword>
<accession>Q89L30</accession>
<feature type="domain" description="SPW repeat-containing integral membrane" evidence="2">
    <location>
        <begin position="67"/>
        <end position="167"/>
    </location>
</feature>
<dbReference type="PATRIC" id="fig|224911.5.peg.4790"/>
<dbReference type="InterPro" id="IPR005530">
    <property type="entry name" value="SPW"/>
</dbReference>
<feature type="transmembrane region" description="Helical" evidence="1">
    <location>
        <begin position="153"/>
        <end position="171"/>
    </location>
</feature>
<protein>
    <submittedName>
        <fullName evidence="3">Bll4718 protein</fullName>
    </submittedName>
</protein>
<dbReference type="Pfam" id="PF03779">
    <property type="entry name" value="SPW"/>
    <property type="match status" value="1"/>
</dbReference>
<feature type="transmembrane region" description="Helical" evidence="1">
    <location>
        <begin position="70"/>
        <end position="87"/>
    </location>
</feature>
<keyword evidence="1" id="KW-0472">Membrane</keyword>
<evidence type="ECO:0000259" key="2">
    <source>
        <dbReference type="Pfam" id="PF03779"/>
    </source>
</evidence>
<sequence length="186" mass="20852">MATAKNPQCRSCKFHRGSHVLERTYARMRPARSLDIRSVVIASRRRMPLLQEVTMSDFGFLNTHRTWEDWCGMLLGALIAASPWFPIQDSSGIAGHDTMVLNTVAVGLVVFGLSQLEYVALQRWQEVATILVGLWLIVSPLVLGYSGEGFLRIYHTSLGAVAVILGVLQLWQDWDMSDQDLLKHGQ</sequence>
<reference evidence="4" key="1">
    <citation type="journal article" date="2002" name="DNA Res.">
        <title>Complete genomic sequence of nitrogen-fixing symbiotic bacterium Bradyrhizobium japonicum USDA110.</title>
        <authorList>
            <person name="Kaneko T."/>
            <person name="Nakamura Y."/>
            <person name="Sato S."/>
            <person name="Minamisawa K."/>
            <person name="Uchiumi T."/>
            <person name="Sasamoto S."/>
            <person name="Watanabe A."/>
            <person name="Idesawa K."/>
            <person name="Iriguchi M."/>
            <person name="Kawashima K."/>
            <person name="Kohara M."/>
            <person name="Matsumoto M."/>
            <person name="Shimpo S."/>
            <person name="Tsuruoka H."/>
            <person name="Wada T."/>
            <person name="Yamada M."/>
            <person name="Tabata S."/>
        </authorList>
    </citation>
    <scope>NUCLEOTIDE SEQUENCE [LARGE SCALE GENOMIC DNA]</scope>
    <source>
        <strain evidence="4">JCM 10833 / BCRC 13528 / IAM 13628 / NBRC 14792 / USDA 110</strain>
    </source>
</reference>
<feature type="transmembrane region" description="Helical" evidence="1">
    <location>
        <begin position="99"/>
        <end position="120"/>
    </location>
</feature>
<dbReference type="Proteomes" id="UP000002526">
    <property type="component" value="Chromosome"/>
</dbReference>
<gene>
    <name evidence="3" type="ordered locus">bll4718</name>
</gene>
<evidence type="ECO:0000313" key="3">
    <source>
        <dbReference type="EMBL" id="BAC49983.1"/>
    </source>
</evidence>
<dbReference type="InParanoid" id="Q89L30"/>
<dbReference type="eggNOG" id="ENOG5032UF9">
    <property type="taxonomic scope" value="Bacteria"/>
</dbReference>
<evidence type="ECO:0000256" key="1">
    <source>
        <dbReference type="SAM" id="Phobius"/>
    </source>
</evidence>
<feature type="transmembrane region" description="Helical" evidence="1">
    <location>
        <begin position="127"/>
        <end position="147"/>
    </location>
</feature>
<dbReference type="OrthoDB" id="8249794at2"/>
<keyword evidence="1" id="KW-1133">Transmembrane helix</keyword>
<keyword evidence="4" id="KW-1185">Reference proteome</keyword>
<dbReference type="KEGG" id="bja:bll4718"/>
<dbReference type="EnsemblBacteria" id="BAC49983">
    <property type="protein sequence ID" value="BAC49983"/>
    <property type="gene ID" value="BAC49983"/>
</dbReference>
<organism evidence="3 4">
    <name type="scientific">Bradyrhizobium diazoefficiens (strain JCM 10833 / BCRC 13528 / IAM 13628 / NBRC 14792 / USDA 110)</name>
    <dbReference type="NCBI Taxonomy" id="224911"/>
    <lineage>
        <taxon>Bacteria</taxon>
        <taxon>Pseudomonadati</taxon>
        <taxon>Pseudomonadota</taxon>
        <taxon>Alphaproteobacteria</taxon>
        <taxon>Hyphomicrobiales</taxon>
        <taxon>Nitrobacteraceae</taxon>
        <taxon>Bradyrhizobium</taxon>
    </lineage>
</organism>
<evidence type="ECO:0000313" key="4">
    <source>
        <dbReference type="Proteomes" id="UP000002526"/>
    </source>
</evidence>
<dbReference type="EMBL" id="BA000040">
    <property type="protein sequence ID" value="BAC49983.1"/>
    <property type="molecule type" value="Genomic_DNA"/>
</dbReference>
<name>Q89L30_BRADU</name>
<proteinExistence type="predicted"/>